<reference evidence="4" key="1">
    <citation type="submission" date="2017-02" db="UniProtKB">
        <authorList>
            <consortium name="WormBaseParasite"/>
        </authorList>
    </citation>
    <scope>IDENTIFICATION</scope>
</reference>
<dbReference type="Proteomes" id="UP000274756">
    <property type="component" value="Unassembled WGS sequence"/>
</dbReference>
<evidence type="ECO:0000313" key="1">
    <source>
        <dbReference type="EMBL" id="VDN54051.1"/>
    </source>
</evidence>
<dbReference type="WBParaSite" id="DME_0001059901-mRNA-1">
    <property type="protein sequence ID" value="DME_0001059901-mRNA-1"/>
    <property type="gene ID" value="DME_0001059901"/>
</dbReference>
<sequence length="71" mass="8250">MLTCPTSWIPGLIRFASEAERRIFDDMWAIEKAQLLCDVKCLTRRDVHDTSWEPGNSLLTCYKQLFLIQSS</sequence>
<evidence type="ECO:0000313" key="4">
    <source>
        <dbReference type="WBParaSite" id="DME_0001059901-mRNA-1"/>
    </source>
</evidence>
<dbReference type="AlphaFoldDB" id="A0A0N4URC4"/>
<proteinExistence type="predicted"/>
<keyword evidence="3" id="KW-1185">Reference proteome</keyword>
<accession>A0A0N4URC4</accession>
<evidence type="ECO:0000313" key="2">
    <source>
        <dbReference type="Proteomes" id="UP000038040"/>
    </source>
</evidence>
<reference evidence="1 3" key="2">
    <citation type="submission" date="2018-11" db="EMBL/GenBank/DDBJ databases">
        <authorList>
            <consortium name="Pathogen Informatics"/>
        </authorList>
    </citation>
    <scope>NUCLEOTIDE SEQUENCE [LARGE SCALE GENOMIC DNA]</scope>
</reference>
<protein>
    <submittedName>
        <fullName evidence="1 4">Uncharacterized protein</fullName>
    </submittedName>
</protein>
<dbReference type="EMBL" id="UYYG01000251">
    <property type="protein sequence ID" value="VDN54051.1"/>
    <property type="molecule type" value="Genomic_DNA"/>
</dbReference>
<name>A0A0N4URC4_DRAME</name>
<dbReference type="Proteomes" id="UP000038040">
    <property type="component" value="Unplaced"/>
</dbReference>
<organism evidence="2 4">
    <name type="scientific">Dracunculus medinensis</name>
    <name type="common">Guinea worm</name>
    <dbReference type="NCBI Taxonomy" id="318479"/>
    <lineage>
        <taxon>Eukaryota</taxon>
        <taxon>Metazoa</taxon>
        <taxon>Ecdysozoa</taxon>
        <taxon>Nematoda</taxon>
        <taxon>Chromadorea</taxon>
        <taxon>Rhabditida</taxon>
        <taxon>Spirurina</taxon>
        <taxon>Dracunculoidea</taxon>
        <taxon>Dracunculidae</taxon>
        <taxon>Dracunculus</taxon>
    </lineage>
</organism>
<gene>
    <name evidence="1" type="ORF">DME_LOCUS4024</name>
</gene>
<evidence type="ECO:0000313" key="3">
    <source>
        <dbReference type="Proteomes" id="UP000274756"/>
    </source>
</evidence>